<feature type="transmembrane region" description="Helical" evidence="5">
    <location>
        <begin position="349"/>
        <end position="368"/>
    </location>
</feature>
<dbReference type="RefSeq" id="WP_269402030.1">
    <property type="nucleotide sequence ID" value="NZ_JAPWGW010000002.1"/>
</dbReference>
<evidence type="ECO:0000256" key="5">
    <source>
        <dbReference type="SAM" id="Phobius"/>
    </source>
</evidence>
<sequence>MTSILNRMPSLKKTLAGRPGLKKIVDNIGWLFLDRMLRLVIGLFVGIWVARYLGPEQYGILNYALSFVALFAIFVQLGLQSVVVRDLVNHPEASGETLGSAAALQVIGGLVAYGALVWAVVQLRDDSSVARAAVSIFGLTLLFKASETAKYWFEAHVNSKYVVWVSNVVFLFSAIGKIAVITLGGDLLLFVWINALDAIFVGMGIITAFFIVSGPSRHLTVSWKRVKSLFHDSWPLFLAGAAVIIYMKIDIVMLSEYSSDTETGIYAAATKISEIWYFVPMIVISSIFPALLNAKKNSEALYYRRLQTLFDALVWVSIACAVVLTFSSGLVVQTLFGNEYASASDVLSAHIWAAVFVFLGVASGRWFIAEGLQILSLYRALAGAAINVALNLFLIPEFGAIGAAWATVLSYAVSAFLFDLLQKPTRHLFRMKLKSFDPVGAFGRLGSLRPS</sequence>
<dbReference type="PANTHER" id="PTHR43424">
    <property type="entry name" value="LOCUS PUTATIVE PROTEIN 1-RELATED"/>
    <property type="match status" value="1"/>
</dbReference>
<evidence type="ECO:0000313" key="6">
    <source>
        <dbReference type="EMBL" id="MCZ4297910.1"/>
    </source>
</evidence>
<comment type="caution">
    <text evidence="6">The sequence shown here is derived from an EMBL/GenBank/DDBJ whole genome shotgun (WGS) entry which is preliminary data.</text>
</comment>
<evidence type="ECO:0000256" key="3">
    <source>
        <dbReference type="ARBA" id="ARBA00022989"/>
    </source>
</evidence>
<dbReference type="Pfam" id="PF01943">
    <property type="entry name" value="Polysacc_synt"/>
    <property type="match status" value="1"/>
</dbReference>
<protein>
    <submittedName>
        <fullName evidence="6">Flippase</fullName>
    </submittedName>
</protein>
<feature type="transmembrane region" description="Helical" evidence="5">
    <location>
        <begin position="313"/>
        <end position="337"/>
    </location>
</feature>
<feature type="transmembrane region" description="Helical" evidence="5">
    <location>
        <begin position="375"/>
        <end position="395"/>
    </location>
</feature>
<feature type="transmembrane region" description="Helical" evidence="5">
    <location>
        <begin position="401"/>
        <end position="421"/>
    </location>
</feature>
<dbReference type="PANTHER" id="PTHR43424:SF1">
    <property type="entry name" value="LOCUS PUTATIVE PROTEIN 1-RELATED"/>
    <property type="match status" value="1"/>
</dbReference>
<reference evidence="6" key="1">
    <citation type="submission" date="2022-12" db="EMBL/GenBank/DDBJ databases">
        <title>Bacterial isolates from different developmental stages of Nematostella vectensis.</title>
        <authorList>
            <person name="Fraune S."/>
        </authorList>
    </citation>
    <scope>NUCLEOTIDE SEQUENCE</scope>
    <source>
        <strain evidence="6">G21632-S1</strain>
    </source>
</reference>
<evidence type="ECO:0000256" key="1">
    <source>
        <dbReference type="ARBA" id="ARBA00004141"/>
    </source>
</evidence>
<dbReference type="InterPro" id="IPR052556">
    <property type="entry name" value="PolySynth_Transporter"/>
</dbReference>
<proteinExistence type="predicted"/>
<dbReference type="CDD" id="cd13128">
    <property type="entry name" value="MATE_Wzx_like"/>
    <property type="match status" value="1"/>
</dbReference>
<name>A0ABT4LU53_9PROT</name>
<keyword evidence="3 5" id="KW-1133">Transmembrane helix</keyword>
<feature type="transmembrane region" description="Helical" evidence="5">
    <location>
        <begin position="275"/>
        <end position="292"/>
    </location>
</feature>
<dbReference type="InterPro" id="IPR002797">
    <property type="entry name" value="Polysacc_synth"/>
</dbReference>
<evidence type="ECO:0000256" key="2">
    <source>
        <dbReference type="ARBA" id="ARBA00022692"/>
    </source>
</evidence>
<feature type="transmembrane region" description="Helical" evidence="5">
    <location>
        <begin position="189"/>
        <end position="212"/>
    </location>
</feature>
<feature type="transmembrane region" description="Helical" evidence="5">
    <location>
        <begin position="161"/>
        <end position="183"/>
    </location>
</feature>
<accession>A0ABT4LU53</accession>
<keyword evidence="4 5" id="KW-0472">Membrane</keyword>
<gene>
    <name evidence="6" type="ORF">O4G74_07560</name>
</gene>
<feature type="transmembrane region" description="Helical" evidence="5">
    <location>
        <begin position="60"/>
        <end position="79"/>
    </location>
</feature>
<keyword evidence="7" id="KW-1185">Reference proteome</keyword>
<dbReference type="EMBL" id="JAPWGW010000002">
    <property type="protein sequence ID" value="MCZ4297910.1"/>
    <property type="molecule type" value="Genomic_DNA"/>
</dbReference>
<feature type="transmembrane region" description="Helical" evidence="5">
    <location>
        <begin position="233"/>
        <end position="255"/>
    </location>
</feature>
<organism evidence="6 7">
    <name type="scientific">Henriciella marina</name>
    <dbReference type="NCBI Taxonomy" id="453851"/>
    <lineage>
        <taxon>Bacteria</taxon>
        <taxon>Pseudomonadati</taxon>
        <taxon>Pseudomonadota</taxon>
        <taxon>Alphaproteobacteria</taxon>
        <taxon>Hyphomonadales</taxon>
        <taxon>Hyphomonadaceae</taxon>
        <taxon>Henriciella</taxon>
    </lineage>
</organism>
<dbReference type="Proteomes" id="UP001083770">
    <property type="component" value="Unassembled WGS sequence"/>
</dbReference>
<evidence type="ECO:0000313" key="7">
    <source>
        <dbReference type="Proteomes" id="UP001083770"/>
    </source>
</evidence>
<comment type="subcellular location">
    <subcellularLocation>
        <location evidence="1">Membrane</location>
        <topology evidence="1">Multi-pass membrane protein</topology>
    </subcellularLocation>
</comment>
<evidence type="ECO:0000256" key="4">
    <source>
        <dbReference type="ARBA" id="ARBA00023136"/>
    </source>
</evidence>
<keyword evidence="2 5" id="KW-0812">Transmembrane</keyword>
<feature type="transmembrane region" description="Helical" evidence="5">
    <location>
        <begin position="99"/>
        <end position="121"/>
    </location>
</feature>
<feature type="transmembrane region" description="Helical" evidence="5">
    <location>
        <begin position="36"/>
        <end position="53"/>
    </location>
</feature>